<feature type="region of interest" description="Disordered" evidence="1">
    <location>
        <begin position="1"/>
        <end position="38"/>
    </location>
</feature>
<dbReference type="Proteomes" id="UP000479000">
    <property type="component" value="Unassembled WGS sequence"/>
</dbReference>
<evidence type="ECO:0000313" key="2">
    <source>
        <dbReference type="EMBL" id="CAB0007405.1"/>
    </source>
</evidence>
<accession>A0A6H5GUC4</accession>
<proteinExistence type="predicted"/>
<name>A0A6H5GUC4_9HEMI</name>
<protein>
    <submittedName>
        <fullName evidence="2">Uncharacterized protein</fullName>
    </submittedName>
</protein>
<reference evidence="2 3" key="1">
    <citation type="submission" date="2020-02" db="EMBL/GenBank/DDBJ databases">
        <authorList>
            <person name="Ferguson B K."/>
        </authorList>
    </citation>
    <scope>NUCLEOTIDE SEQUENCE [LARGE SCALE GENOMIC DNA]</scope>
</reference>
<dbReference type="EMBL" id="CADCXU010019044">
    <property type="protein sequence ID" value="CAB0007405.1"/>
    <property type="molecule type" value="Genomic_DNA"/>
</dbReference>
<evidence type="ECO:0000313" key="3">
    <source>
        <dbReference type="Proteomes" id="UP000479000"/>
    </source>
</evidence>
<sequence>MGSGRNRSGDSARRRAVTLTSDAGGRDELSLSPSPLSGIPIPSFTFTSHESLANCCKCNKSGMRRRTWGMRRKNCSNCLKFENRIGSSSLIAHNIKKFPVLVIIFTGHQLCVDNTQYFNILT</sequence>
<dbReference type="AlphaFoldDB" id="A0A6H5GUC4"/>
<organism evidence="2 3">
    <name type="scientific">Nesidiocoris tenuis</name>
    <dbReference type="NCBI Taxonomy" id="355587"/>
    <lineage>
        <taxon>Eukaryota</taxon>
        <taxon>Metazoa</taxon>
        <taxon>Ecdysozoa</taxon>
        <taxon>Arthropoda</taxon>
        <taxon>Hexapoda</taxon>
        <taxon>Insecta</taxon>
        <taxon>Pterygota</taxon>
        <taxon>Neoptera</taxon>
        <taxon>Paraneoptera</taxon>
        <taxon>Hemiptera</taxon>
        <taxon>Heteroptera</taxon>
        <taxon>Panheteroptera</taxon>
        <taxon>Cimicomorpha</taxon>
        <taxon>Miridae</taxon>
        <taxon>Dicyphina</taxon>
        <taxon>Nesidiocoris</taxon>
    </lineage>
</organism>
<feature type="non-terminal residue" evidence="2">
    <location>
        <position position="122"/>
    </location>
</feature>
<gene>
    <name evidence="2" type="ORF">NTEN_LOCUS12689</name>
</gene>
<keyword evidence="3" id="KW-1185">Reference proteome</keyword>
<evidence type="ECO:0000256" key="1">
    <source>
        <dbReference type="SAM" id="MobiDB-lite"/>
    </source>
</evidence>